<keyword evidence="4" id="KW-0274">FAD</keyword>
<dbReference type="PRINTS" id="PR00368">
    <property type="entry name" value="FADPNR"/>
</dbReference>
<dbReference type="InterPro" id="IPR023753">
    <property type="entry name" value="FAD/NAD-binding_dom"/>
</dbReference>
<dbReference type="SUPFAM" id="SSF51905">
    <property type="entry name" value="FAD/NAD(P)-binding domain"/>
    <property type="match status" value="2"/>
</dbReference>
<gene>
    <name evidence="7" type="ORF">A3B92_02465</name>
</gene>
<evidence type="ECO:0000313" key="8">
    <source>
        <dbReference type="Proteomes" id="UP000177960"/>
    </source>
</evidence>
<organism evidence="7 8">
    <name type="scientific">Candidatus Harrisonbacteria bacterium RIFCSPHIGHO2_02_FULL_42_16</name>
    <dbReference type="NCBI Taxonomy" id="1798404"/>
    <lineage>
        <taxon>Bacteria</taxon>
        <taxon>Candidatus Harrisoniibacteriota</taxon>
    </lineage>
</organism>
<dbReference type="STRING" id="1798404.A3B92_02465"/>
<evidence type="ECO:0000256" key="3">
    <source>
        <dbReference type="ARBA" id="ARBA00022630"/>
    </source>
</evidence>
<accession>A0A1G1ZII3</accession>
<evidence type="ECO:0000256" key="2">
    <source>
        <dbReference type="ARBA" id="ARBA00005272"/>
    </source>
</evidence>
<dbReference type="GO" id="GO:0003955">
    <property type="term" value="F:NAD(P)H dehydrogenase (quinone) activity"/>
    <property type="evidence" value="ECO:0007669"/>
    <property type="project" value="TreeGrafter"/>
</dbReference>
<keyword evidence="5" id="KW-0560">Oxidoreductase</keyword>
<feature type="domain" description="FAD/NAD(P)-binding" evidence="6">
    <location>
        <begin position="6"/>
        <end position="334"/>
    </location>
</feature>
<keyword evidence="3" id="KW-0285">Flavoprotein</keyword>
<reference evidence="7 8" key="1">
    <citation type="journal article" date="2016" name="Nat. Commun.">
        <title>Thousands of microbial genomes shed light on interconnected biogeochemical processes in an aquifer system.</title>
        <authorList>
            <person name="Anantharaman K."/>
            <person name="Brown C.T."/>
            <person name="Hug L.A."/>
            <person name="Sharon I."/>
            <person name="Castelle C.J."/>
            <person name="Probst A.J."/>
            <person name="Thomas B.C."/>
            <person name="Singh A."/>
            <person name="Wilkins M.J."/>
            <person name="Karaoz U."/>
            <person name="Brodie E.L."/>
            <person name="Williams K.H."/>
            <person name="Hubbard S.S."/>
            <person name="Banfield J.F."/>
        </authorList>
    </citation>
    <scope>NUCLEOTIDE SEQUENCE [LARGE SCALE GENOMIC DNA]</scope>
</reference>
<dbReference type="Pfam" id="PF07992">
    <property type="entry name" value="Pyr_redox_2"/>
    <property type="match status" value="1"/>
</dbReference>
<evidence type="ECO:0000256" key="4">
    <source>
        <dbReference type="ARBA" id="ARBA00022827"/>
    </source>
</evidence>
<dbReference type="InterPro" id="IPR051169">
    <property type="entry name" value="NADH-Q_oxidoreductase"/>
</dbReference>
<comment type="cofactor">
    <cofactor evidence="1">
        <name>FAD</name>
        <dbReference type="ChEBI" id="CHEBI:57692"/>
    </cofactor>
</comment>
<dbReference type="Proteomes" id="UP000177960">
    <property type="component" value="Unassembled WGS sequence"/>
</dbReference>
<evidence type="ECO:0000313" key="7">
    <source>
        <dbReference type="EMBL" id="OGY64374.1"/>
    </source>
</evidence>
<dbReference type="EMBL" id="MHJG01000003">
    <property type="protein sequence ID" value="OGY64374.1"/>
    <property type="molecule type" value="Genomic_DNA"/>
</dbReference>
<dbReference type="PANTHER" id="PTHR42913:SF3">
    <property type="entry name" value="64 KDA MITOCHONDRIAL NADH DEHYDROGENASE (EUROFUNG)"/>
    <property type="match status" value="1"/>
</dbReference>
<comment type="caution">
    <text evidence="7">The sequence shown here is derived from an EMBL/GenBank/DDBJ whole genome shotgun (WGS) entry which is preliminary data.</text>
</comment>
<protein>
    <recommendedName>
        <fullName evidence="6">FAD/NAD(P)-binding domain-containing protein</fullName>
    </recommendedName>
</protein>
<proteinExistence type="inferred from homology"/>
<dbReference type="Gene3D" id="3.50.50.100">
    <property type="match status" value="1"/>
</dbReference>
<dbReference type="InterPro" id="IPR036188">
    <property type="entry name" value="FAD/NAD-bd_sf"/>
</dbReference>
<dbReference type="PANTHER" id="PTHR42913">
    <property type="entry name" value="APOPTOSIS-INDUCING FACTOR 1"/>
    <property type="match status" value="1"/>
</dbReference>
<dbReference type="AlphaFoldDB" id="A0A1G1ZII3"/>
<evidence type="ECO:0000259" key="6">
    <source>
        <dbReference type="Pfam" id="PF07992"/>
    </source>
</evidence>
<evidence type="ECO:0000256" key="1">
    <source>
        <dbReference type="ARBA" id="ARBA00001974"/>
    </source>
</evidence>
<dbReference type="GO" id="GO:0019646">
    <property type="term" value="P:aerobic electron transport chain"/>
    <property type="evidence" value="ECO:0007669"/>
    <property type="project" value="TreeGrafter"/>
</dbReference>
<name>A0A1G1ZII3_9BACT</name>
<evidence type="ECO:0000256" key="5">
    <source>
        <dbReference type="ARBA" id="ARBA00023002"/>
    </source>
</evidence>
<comment type="similarity">
    <text evidence="2">Belongs to the NADH dehydrogenase family.</text>
</comment>
<dbReference type="PRINTS" id="PR00411">
    <property type="entry name" value="PNDRDTASEI"/>
</dbReference>
<sequence>MEMKKEIVVLGAGFGGIKAAFILHKCLKRLSLLDKYEIVLVDKNTYHTYTPTLYEAATTSKDIANQIKLKNIVTFPLKTAFQGREVVLLNKKIKELDLVGGDIHFGDGGKLKFDYLVIALGSETNYFDIAGLEENSLTLKTFMDAIKIRDAIWDKVDAGAKKIKIVIGGGGSTGVELAGEIQSWTCQLDKELKNCKTAVKIIEGQPTILPGFDEKVIKKVTKRLKKIGVEILLGEFIEKVEPNKIYLKSKQLENFDILIWTGGVKASRLTGALPLRKDEKGKQIAVKEKMECLPQTDDLKLYGKIYGIGDAVCCYYAETGKPVPKIAEVAIQQAKIAAHNIIEDIKLSEKIISVPKYKKYRPKISEFPYIIPIGGKYAIAKFGSVVISGFLGWVLKGLVELYYILLNVFPPYQAIKIWLKGLLIFIKNDRLG</sequence>